<name>A0ABN1GE74_9HYPH</name>
<protein>
    <submittedName>
        <fullName evidence="5">TetR/AcrR family transcriptional regulator</fullName>
    </submittedName>
</protein>
<dbReference type="SUPFAM" id="SSF48498">
    <property type="entry name" value="Tetracyclin repressor-like, C-terminal domain"/>
    <property type="match status" value="1"/>
</dbReference>
<dbReference type="InterPro" id="IPR050109">
    <property type="entry name" value="HTH-type_TetR-like_transc_reg"/>
</dbReference>
<feature type="domain" description="HTH tetR-type" evidence="4">
    <location>
        <begin position="22"/>
        <end position="82"/>
    </location>
</feature>
<dbReference type="InterPro" id="IPR009057">
    <property type="entry name" value="Homeodomain-like_sf"/>
</dbReference>
<proteinExistence type="predicted"/>
<accession>A0ABN1GE74</accession>
<evidence type="ECO:0000259" key="4">
    <source>
        <dbReference type="PROSITE" id="PS50977"/>
    </source>
</evidence>
<keyword evidence="2 3" id="KW-0238">DNA-binding</keyword>
<dbReference type="Gene3D" id="1.10.10.60">
    <property type="entry name" value="Homeodomain-like"/>
    <property type="match status" value="1"/>
</dbReference>
<dbReference type="Pfam" id="PF00440">
    <property type="entry name" value="TetR_N"/>
    <property type="match status" value="1"/>
</dbReference>
<dbReference type="InterPro" id="IPR001647">
    <property type="entry name" value="HTH_TetR"/>
</dbReference>
<keyword evidence="6" id="KW-1185">Reference proteome</keyword>
<dbReference type="Gene3D" id="1.10.357.10">
    <property type="entry name" value="Tetracycline Repressor, domain 2"/>
    <property type="match status" value="1"/>
</dbReference>
<dbReference type="PRINTS" id="PR00455">
    <property type="entry name" value="HTHTETR"/>
</dbReference>
<dbReference type="InterPro" id="IPR023772">
    <property type="entry name" value="DNA-bd_HTH_TetR-type_CS"/>
</dbReference>
<organism evidence="5 6">
    <name type="scientific">Paenochrobactrum glaciei</name>
    <dbReference type="NCBI Taxonomy" id="486407"/>
    <lineage>
        <taxon>Bacteria</taxon>
        <taxon>Pseudomonadati</taxon>
        <taxon>Pseudomonadota</taxon>
        <taxon>Alphaproteobacteria</taxon>
        <taxon>Hyphomicrobiales</taxon>
        <taxon>Brucellaceae</taxon>
        <taxon>Paenochrobactrum</taxon>
    </lineage>
</organism>
<dbReference type="EMBL" id="BAAADE010000006">
    <property type="protein sequence ID" value="GAA0609677.1"/>
    <property type="molecule type" value="Genomic_DNA"/>
</dbReference>
<feature type="DNA-binding region" description="H-T-H motif" evidence="3">
    <location>
        <begin position="45"/>
        <end position="64"/>
    </location>
</feature>
<evidence type="ECO:0000256" key="2">
    <source>
        <dbReference type="ARBA" id="ARBA00023125"/>
    </source>
</evidence>
<sequence>MDKQTIYKKQTASKSSRTKPAEVRLDELMNAAEALFLERGVEATTITDITDKAGVGKGTFYHYFASKNDMLTALAKRYTEQFVEAVQQAIDACDAGDWAGKLRAWIHANVETYVKTYRTHDIVYNHHHHHDRSNQAKKDILNQLSEIIDGGVAAGIWAPAEPRVVTLLIYAGVHGATDDIIAAQLESHALFAQNLADACLKMLPARAEN</sequence>
<dbReference type="RefSeq" id="WP_343806423.1">
    <property type="nucleotide sequence ID" value="NZ_BAAADE010000006.1"/>
</dbReference>
<dbReference type="SUPFAM" id="SSF46689">
    <property type="entry name" value="Homeodomain-like"/>
    <property type="match status" value="1"/>
</dbReference>
<evidence type="ECO:0000256" key="1">
    <source>
        <dbReference type="ARBA" id="ARBA00023054"/>
    </source>
</evidence>
<dbReference type="PANTHER" id="PTHR30055:SF183">
    <property type="entry name" value="NUCLEOID OCCLUSION FACTOR SLMA"/>
    <property type="match status" value="1"/>
</dbReference>
<keyword evidence="1" id="KW-0175">Coiled coil</keyword>
<dbReference type="PROSITE" id="PS50977">
    <property type="entry name" value="HTH_TETR_2"/>
    <property type="match status" value="1"/>
</dbReference>
<dbReference type="PROSITE" id="PS01081">
    <property type="entry name" value="HTH_TETR_1"/>
    <property type="match status" value="1"/>
</dbReference>
<evidence type="ECO:0000313" key="6">
    <source>
        <dbReference type="Proteomes" id="UP001424441"/>
    </source>
</evidence>
<reference evidence="5 6" key="1">
    <citation type="journal article" date="2019" name="Int. J. Syst. Evol. Microbiol.">
        <title>The Global Catalogue of Microorganisms (GCM) 10K type strain sequencing project: providing services to taxonomists for standard genome sequencing and annotation.</title>
        <authorList>
            <consortium name="The Broad Institute Genomics Platform"/>
            <consortium name="The Broad Institute Genome Sequencing Center for Infectious Disease"/>
            <person name="Wu L."/>
            <person name="Ma J."/>
        </authorList>
    </citation>
    <scope>NUCLEOTIDE SEQUENCE [LARGE SCALE GENOMIC DNA]</scope>
    <source>
        <strain evidence="5 6">JCM 15115</strain>
    </source>
</reference>
<dbReference type="PANTHER" id="PTHR30055">
    <property type="entry name" value="HTH-TYPE TRANSCRIPTIONAL REGULATOR RUTR"/>
    <property type="match status" value="1"/>
</dbReference>
<dbReference type="Proteomes" id="UP001424441">
    <property type="component" value="Unassembled WGS sequence"/>
</dbReference>
<evidence type="ECO:0000256" key="3">
    <source>
        <dbReference type="PROSITE-ProRule" id="PRU00335"/>
    </source>
</evidence>
<gene>
    <name evidence="5" type="ORF">GCM10008943_26600</name>
</gene>
<comment type="caution">
    <text evidence="5">The sequence shown here is derived from an EMBL/GenBank/DDBJ whole genome shotgun (WGS) entry which is preliminary data.</text>
</comment>
<evidence type="ECO:0000313" key="5">
    <source>
        <dbReference type="EMBL" id="GAA0609677.1"/>
    </source>
</evidence>
<dbReference type="InterPro" id="IPR036271">
    <property type="entry name" value="Tet_transcr_reg_TetR-rel_C_sf"/>
</dbReference>